<keyword evidence="1" id="KW-0805">Transcription regulation</keyword>
<dbReference type="EMBL" id="CP023777">
    <property type="protein sequence ID" value="ATL48805.1"/>
    <property type="molecule type" value="Genomic_DNA"/>
</dbReference>
<dbReference type="GO" id="GO:0003677">
    <property type="term" value="F:DNA binding"/>
    <property type="evidence" value="ECO:0007669"/>
    <property type="project" value="UniProtKB-KW"/>
</dbReference>
<dbReference type="OrthoDB" id="2619345at2"/>
<dbReference type="Proteomes" id="UP000220133">
    <property type="component" value="Chromosome"/>
</dbReference>
<keyword evidence="6" id="KW-1185">Reference proteome</keyword>
<keyword evidence="2" id="KW-0238">DNA-binding</keyword>
<dbReference type="InterPro" id="IPR036390">
    <property type="entry name" value="WH_DNA-bd_sf"/>
</dbReference>
<dbReference type="AlphaFoldDB" id="A0A291QXY2"/>
<proteinExistence type="predicted"/>
<keyword evidence="3" id="KW-0804">Transcription</keyword>
<evidence type="ECO:0000313" key="5">
    <source>
        <dbReference type="EMBL" id="ATL48805.1"/>
    </source>
</evidence>
<dbReference type="Pfam" id="PF01638">
    <property type="entry name" value="HxlR"/>
    <property type="match status" value="1"/>
</dbReference>
<dbReference type="SUPFAM" id="SSF46785">
    <property type="entry name" value="Winged helix' DNA-binding domain"/>
    <property type="match status" value="1"/>
</dbReference>
<accession>A0A291QXY2</accession>
<protein>
    <submittedName>
        <fullName evidence="5">Transcriptional regulator</fullName>
    </submittedName>
</protein>
<name>A0A291QXY2_9BACT</name>
<dbReference type="RefSeq" id="WP_098195177.1">
    <property type="nucleotide sequence ID" value="NZ_CP023777.1"/>
</dbReference>
<evidence type="ECO:0000256" key="1">
    <source>
        <dbReference type="ARBA" id="ARBA00023015"/>
    </source>
</evidence>
<gene>
    <name evidence="5" type="ORF">COR50_17455</name>
</gene>
<evidence type="ECO:0000256" key="2">
    <source>
        <dbReference type="ARBA" id="ARBA00023125"/>
    </source>
</evidence>
<dbReference type="InterPro" id="IPR036388">
    <property type="entry name" value="WH-like_DNA-bd_sf"/>
</dbReference>
<evidence type="ECO:0000259" key="4">
    <source>
        <dbReference type="PROSITE" id="PS51118"/>
    </source>
</evidence>
<reference evidence="5 6" key="1">
    <citation type="submission" date="2017-10" db="EMBL/GenBank/DDBJ databases">
        <title>Paenichitinophaga pekingensis gen. nov., sp. nov., isolated from activated sludge.</title>
        <authorList>
            <person name="Jin D."/>
            <person name="Kong X."/>
            <person name="Deng Y."/>
            <person name="Bai Z."/>
        </authorList>
    </citation>
    <scope>NUCLEOTIDE SEQUENCE [LARGE SCALE GENOMIC DNA]</scope>
    <source>
        <strain evidence="5 6">13</strain>
    </source>
</reference>
<dbReference type="Gene3D" id="1.10.10.10">
    <property type="entry name" value="Winged helix-like DNA-binding domain superfamily/Winged helix DNA-binding domain"/>
    <property type="match status" value="1"/>
</dbReference>
<dbReference type="InterPro" id="IPR002577">
    <property type="entry name" value="HTH_HxlR"/>
</dbReference>
<evidence type="ECO:0000313" key="6">
    <source>
        <dbReference type="Proteomes" id="UP000220133"/>
    </source>
</evidence>
<organism evidence="5 6">
    <name type="scientific">Chitinophaga caeni</name>
    <dbReference type="NCBI Taxonomy" id="2029983"/>
    <lineage>
        <taxon>Bacteria</taxon>
        <taxon>Pseudomonadati</taxon>
        <taxon>Bacteroidota</taxon>
        <taxon>Chitinophagia</taxon>
        <taxon>Chitinophagales</taxon>
        <taxon>Chitinophagaceae</taxon>
        <taxon>Chitinophaga</taxon>
    </lineage>
</organism>
<sequence>MEKDTTIAEEVLCKSRILAIKDTSDILCGKWKIFILGTLLVTGKMRFMELLHTIDGIGKKMLSKELHDLELNGLIHRTEIKTKPITVEYQLSKQGKTLSKLIEEMITWGSQYRKDLLNLHEKKMNTEI</sequence>
<evidence type="ECO:0000256" key="3">
    <source>
        <dbReference type="ARBA" id="ARBA00023163"/>
    </source>
</evidence>
<dbReference type="PANTHER" id="PTHR33204">
    <property type="entry name" value="TRANSCRIPTIONAL REGULATOR, MARR FAMILY"/>
    <property type="match status" value="1"/>
</dbReference>
<dbReference type="KEGG" id="cbae:COR50_17455"/>
<dbReference type="PROSITE" id="PS51118">
    <property type="entry name" value="HTH_HXLR"/>
    <property type="match status" value="1"/>
</dbReference>
<feature type="domain" description="HTH hxlR-type" evidence="4">
    <location>
        <begin position="13"/>
        <end position="117"/>
    </location>
</feature>